<dbReference type="NCBIfam" id="TIGR00254">
    <property type="entry name" value="GGDEF"/>
    <property type="match status" value="1"/>
</dbReference>
<dbReference type="RefSeq" id="WP_062626067.1">
    <property type="nucleotide sequence ID" value="NZ_AP018738.1"/>
</dbReference>
<evidence type="ECO:0000313" key="5">
    <source>
        <dbReference type="Proteomes" id="UP000033070"/>
    </source>
</evidence>
<dbReference type="SUPFAM" id="SSF55785">
    <property type="entry name" value="PYP-like sensor domain (PAS domain)"/>
    <property type="match status" value="3"/>
</dbReference>
<dbReference type="InterPro" id="IPR000160">
    <property type="entry name" value="GGDEF_dom"/>
</dbReference>
<sequence length="534" mass="60862">MTNSTYASLPPGFFGQLFEHAADPVFVLDIAGHFIAVNQAACDHTGYSRNELLTMRLEHIDETASPQQLTQRQKDGWTTSAMHLRKDGTRIPVDMHIKMVEHEDRWLTLIICRDVTERSLKEIEYRNIIQTTADGFWSSSATDARILDVNEAYCQMVGYTREELLTMRIFDLEASESPEETARHISRIIESGSDFFETQHRHKDGHLIEIEARVSYASIRGGMFYTFVRDISVRKRHEEELKLAASVFNASSASIVITDRDNKIVSVNPAFTTISGYEPEEVVGKNPNVLSSGKQSKEFYRDMWESLARYHYWQGELWNRRKDGQIYAEQLTINIISNKDGSVHRHVAIFSDITEKKQAEDLLWRQANYDSVTNLPNRRLFLDRLTQEIKKCRRATTSLALLFIDLDRFKEVNDRHGHNIGDQLLIESARRLNACVRGTDTVARLGGDEFTIILTNITEATGVETVAKNINNALQEAFHFNGLNIQISGSVGIAHYPADATTPDDLTTKADIAMYASKRHGRNRICFYSDELEC</sequence>
<dbReference type="InterPro" id="IPR000014">
    <property type="entry name" value="PAS"/>
</dbReference>
<organism evidence="4 5">
    <name type="scientific">Ferriphaselus amnicola</name>
    <dbReference type="NCBI Taxonomy" id="1188319"/>
    <lineage>
        <taxon>Bacteria</taxon>
        <taxon>Pseudomonadati</taxon>
        <taxon>Pseudomonadota</taxon>
        <taxon>Betaproteobacteria</taxon>
        <taxon>Nitrosomonadales</taxon>
        <taxon>Gallionellaceae</taxon>
        <taxon>Ferriphaselus</taxon>
    </lineage>
</organism>
<dbReference type="InterPro" id="IPR035965">
    <property type="entry name" value="PAS-like_dom_sf"/>
</dbReference>
<dbReference type="SMART" id="SM00086">
    <property type="entry name" value="PAC"/>
    <property type="match status" value="2"/>
</dbReference>
<dbReference type="Proteomes" id="UP000033070">
    <property type="component" value="Chromosome"/>
</dbReference>
<dbReference type="InterPro" id="IPR000700">
    <property type="entry name" value="PAS-assoc_C"/>
</dbReference>
<protein>
    <submittedName>
        <fullName evidence="4">Putative signaling protein</fullName>
    </submittedName>
</protein>
<dbReference type="SMART" id="SM00091">
    <property type="entry name" value="PAS"/>
    <property type="match status" value="3"/>
</dbReference>
<dbReference type="GO" id="GO:0006355">
    <property type="term" value="P:regulation of DNA-templated transcription"/>
    <property type="evidence" value="ECO:0007669"/>
    <property type="project" value="InterPro"/>
</dbReference>
<feature type="domain" description="PAS" evidence="1">
    <location>
        <begin position="240"/>
        <end position="286"/>
    </location>
</feature>
<dbReference type="NCBIfam" id="TIGR00229">
    <property type="entry name" value="sensory_box"/>
    <property type="match status" value="3"/>
</dbReference>
<dbReference type="PROSITE" id="PS50113">
    <property type="entry name" value="PAC"/>
    <property type="match status" value="1"/>
</dbReference>
<accession>A0A2Z6GDY4</accession>
<dbReference type="KEGG" id="fam:OYT1_ch1868"/>
<keyword evidence="5" id="KW-1185">Reference proteome</keyword>
<dbReference type="PANTHER" id="PTHR44757">
    <property type="entry name" value="DIGUANYLATE CYCLASE DGCP"/>
    <property type="match status" value="1"/>
</dbReference>
<evidence type="ECO:0000313" key="4">
    <source>
        <dbReference type="EMBL" id="BBE51395.1"/>
    </source>
</evidence>
<dbReference type="OrthoDB" id="8526884at2"/>
<name>A0A2Z6GDY4_9PROT</name>
<dbReference type="SUPFAM" id="SSF55073">
    <property type="entry name" value="Nucleotide cyclase"/>
    <property type="match status" value="1"/>
</dbReference>
<feature type="domain" description="PAS" evidence="1">
    <location>
        <begin position="121"/>
        <end position="192"/>
    </location>
</feature>
<reference evidence="4 5" key="1">
    <citation type="submission" date="2018-06" db="EMBL/GenBank/DDBJ databases">
        <title>OYT1 Genome Sequencing.</title>
        <authorList>
            <person name="Kato S."/>
            <person name="Itoh T."/>
            <person name="Ohkuma M."/>
        </authorList>
    </citation>
    <scope>NUCLEOTIDE SEQUENCE [LARGE SCALE GENOMIC DNA]</scope>
    <source>
        <strain evidence="4 5">OYT1</strain>
    </source>
</reference>
<dbReference type="PROSITE" id="PS50887">
    <property type="entry name" value="GGDEF"/>
    <property type="match status" value="1"/>
</dbReference>
<dbReference type="Pfam" id="PF00989">
    <property type="entry name" value="PAS"/>
    <property type="match status" value="1"/>
</dbReference>
<dbReference type="SMART" id="SM00267">
    <property type="entry name" value="GGDEF"/>
    <property type="match status" value="1"/>
</dbReference>
<dbReference type="CDD" id="cd01949">
    <property type="entry name" value="GGDEF"/>
    <property type="match status" value="1"/>
</dbReference>
<dbReference type="PANTHER" id="PTHR44757:SF2">
    <property type="entry name" value="BIOFILM ARCHITECTURE MAINTENANCE PROTEIN MBAA"/>
    <property type="match status" value="1"/>
</dbReference>
<evidence type="ECO:0000259" key="1">
    <source>
        <dbReference type="PROSITE" id="PS50112"/>
    </source>
</evidence>
<dbReference type="CDD" id="cd00130">
    <property type="entry name" value="PAS"/>
    <property type="match status" value="3"/>
</dbReference>
<evidence type="ECO:0000259" key="2">
    <source>
        <dbReference type="PROSITE" id="PS50113"/>
    </source>
</evidence>
<dbReference type="FunFam" id="3.30.70.270:FF:000001">
    <property type="entry name" value="Diguanylate cyclase domain protein"/>
    <property type="match status" value="1"/>
</dbReference>
<dbReference type="GO" id="GO:0003824">
    <property type="term" value="F:catalytic activity"/>
    <property type="evidence" value="ECO:0007669"/>
    <property type="project" value="UniProtKB-ARBA"/>
</dbReference>
<dbReference type="Gene3D" id="3.30.450.20">
    <property type="entry name" value="PAS domain"/>
    <property type="match status" value="3"/>
</dbReference>
<feature type="domain" description="PAS" evidence="1">
    <location>
        <begin position="16"/>
        <end position="67"/>
    </location>
</feature>
<dbReference type="InterPro" id="IPR052155">
    <property type="entry name" value="Biofilm_reg_signaling"/>
</dbReference>
<gene>
    <name evidence="4" type="ORF">OYT1_ch1868</name>
</gene>
<dbReference type="InterPro" id="IPR043128">
    <property type="entry name" value="Rev_trsase/Diguanyl_cyclase"/>
</dbReference>
<feature type="domain" description="PAC" evidence="2">
    <location>
        <begin position="313"/>
        <end position="365"/>
    </location>
</feature>
<dbReference type="Pfam" id="PF13426">
    <property type="entry name" value="PAS_9"/>
    <property type="match status" value="2"/>
</dbReference>
<proteinExistence type="predicted"/>
<dbReference type="InterPro" id="IPR029787">
    <property type="entry name" value="Nucleotide_cyclase"/>
</dbReference>
<dbReference type="InterPro" id="IPR001610">
    <property type="entry name" value="PAC"/>
</dbReference>
<dbReference type="EMBL" id="AP018738">
    <property type="protein sequence ID" value="BBE51395.1"/>
    <property type="molecule type" value="Genomic_DNA"/>
</dbReference>
<evidence type="ECO:0000259" key="3">
    <source>
        <dbReference type="PROSITE" id="PS50887"/>
    </source>
</evidence>
<dbReference type="Pfam" id="PF00990">
    <property type="entry name" value="GGDEF"/>
    <property type="match status" value="1"/>
</dbReference>
<dbReference type="AlphaFoldDB" id="A0A2Z6GDY4"/>
<dbReference type="Gene3D" id="3.30.70.270">
    <property type="match status" value="1"/>
</dbReference>
<dbReference type="STRING" id="1188319.OYT1_00860"/>
<feature type="domain" description="GGDEF" evidence="3">
    <location>
        <begin position="397"/>
        <end position="530"/>
    </location>
</feature>
<dbReference type="InterPro" id="IPR013767">
    <property type="entry name" value="PAS_fold"/>
</dbReference>
<dbReference type="PROSITE" id="PS50112">
    <property type="entry name" value="PAS"/>
    <property type="match status" value="3"/>
</dbReference>